<protein>
    <submittedName>
        <fullName evidence="1">Uncharacterized protein</fullName>
    </submittedName>
</protein>
<dbReference type="Proteomes" id="UP000261087">
    <property type="component" value="Unassembled WGS sequence"/>
</dbReference>
<organism evidence="1 2">
    <name type="scientific">Thomasclavelia spiroformis</name>
    <dbReference type="NCBI Taxonomy" id="29348"/>
    <lineage>
        <taxon>Bacteria</taxon>
        <taxon>Bacillati</taxon>
        <taxon>Bacillota</taxon>
        <taxon>Erysipelotrichia</taxon>
        <taxon>Erysipelotrichales</taxon>
        <taxon>Coprobacillaceae</taxon>
        <taxon>Thomasclavelia</taxon>
    </lineage>
</organism>
<dbReference type="AlphaFoldDB" id="A0A3E5FR05"/>
<evidence type="ECO:0000313" key="2">
    <source>
        <dbReference type="Proteomes" id="UP000261087"/>
    </source>
</evidence>
<reference evidence="1 2" key="1">
    <citation type="submission" date="2018-08" db="EMBL/GenBank/DDBJ databases">
        <title>A genome reference for cultivated species of the human gut microbiota.</title>
        <authorList>
            <person name="Zou Y."/>
            <person name="Xue W."/>
            <person name="Luo G."/>
        </authorList>
    </citation>
    <scope>NUCLEOTIDE SEQUENCE [LARGE SCALE GENOMIC DNA]</scope>
    <source>
        <strain evidence="1 2">OM02-6</strain>
    </source>
</reference>
<dbReference type="EMBL" id="QSVF01000009">
    <property type="protein sequence ID" value="RGO10591.1"/>
    <property type="molecule type" value="Genomic_DNA"/>
</dbReference>
<name>A0A3E5FR05_9FIRM</name>
<evidence type="ECO:0000313" key="1">
    <source>
        <dbReference type="EMBL" id="RGO10591.1"/>
    </source>
</evidence>
<comment type="caution">
    <text evidence="1">The sequence shown here is derived from an EMBL/GenBank/DDBJ whole genome shotgun (WGS) entry which is preliminary data.</text>
</comment>
<sequence>MINRNINSFFINLIASVINMSKFDKNTYMIDDKNIFIVVNILVLSKAFIHDFKSCMITSRR</sequence>
<proteinExistence type="predicted"/>
<accession>A0A3E5FR05</accession>
<gene>
    <name evidence="1" type="ORF">DXB31_04975</name>
</gene>